<dbReference type="EMBL" id="NCKW01004958">
    <property type="protein sequence ID" value="POM73978.1"/>
    <property type="molecule type" value="Genomic_DNA"/>
</dbReference>
<name>A0A2P4Y849_9STRA</name>
<evidence type="ECO:0000256" key="2">
    <source>
        <dbReference type="SAM" id="Phobius"/>
    </source>
</evidence>
<sequence length="134" mass="15004">MNFARIINFLVFLYAFAFLVFIEWLRLCVHPVHYFEKVMDLVALVCLATSTLILLLSGITLHCQRRFGRFVHCGEVYLAVAASFLSMFAFLVIVMIGKRDDEPTQRGHEAETYSGHGTPRAGATPVPIVTAQPA</sequence>
<dbReference type="OrthoDB" id="111856at2759"/>
<reference evidence="3 4" key="1">
    <citation type="journal article" date="2017" name="Genome Biol. Evol.">
        <title>Phytophthora megakarya and P. palmivora, closely related causal agents of cacao black pod rot, underwent increases in genome sizes and gene numbers by different mechanisms.</title>
        <authorList>
            <person name="Ali S.S."/>
            <person name="Shao J."/>
            <person name="Lary D.J."/>
            <person name="Kronmiller B."/>
            <person name="Shen D."/>
            <person name="Strem M.D."/>
            <person name="Amoako-Attah I."/>
            <person name="Akrofi A.Y."/>
            <person name="Begoude B.A."/>
            <person name="Ten Hoopen G.M."/>
            <person name="Coulibaly K."/>
            <person name="Kebe B.I."/>
            <person name="Melnick R.L."/>
            <person name="Guiltinan M.J."/>
            <person name="Tyler B.M."/>
            <person name="Meinhardt L.W."/>
            <person name="Bailey B.A."/>
        </authorList>
    </citation>
    <scope>NUCLEOTIDE SEQUENCE [LARGE SCALE GENOMIC DNA]</scope>
    <source>
        <strain evidence="4">sbr112.9</strain>
    </source>
</reference>
<comment type="caution">
    <text evidence="3">The sequence shown here is derived from an EMBL/GenBank/DDBJ whole genome shotgun (WGS) entry which is preliminary data.</text>
</comment>
<dbReference type="PANTHER" id="PTHR28165">
    <property type="entry name" value="NON-CLASSICAL EXPORT PROTEIN 2-RELATED"/>
    <property type="match status" value="1"/>
</dbReference>
<dbReference type="InterPro" id="IPR052649">
    <property type="entry name" value="NCE102-like"/>
</dbReference>
<organism evidence="3 4">
    <name type="scientific">Phytophthora palmivora</name>
    <dbReference type="NCBI Taxonomy" id="4796"/>
    <lineage>
        <taxon>Eukaryota</taxon>
        <taxon>Sar</taxon>
        <taxon>Stramenopiles</taxon>
        <taxon>Oomycota</taxon>
        <taxon>Peronosporomycetes</taxon>
        <taxon>Peronosporales</taxon>
        <taxon>Peronosporaceae</taxon>
        <taxon>Phytophthora</taxon>
    </lineage>
</organism>
<evidence type="ECO:0000256" key="1">
    <source>
        <dbReference type="SAM" id="MobiDB-lite"/>
    </source>
</evidence>
<feature type="transmembrane region" description="Helical" evidence="2">
    <location>
        <begin position="41"/>
        <end position="61"/>
    </location>
</feature>
<keyword evidence="2" id="KW-0472">Membrane</keyword>
<feature type="region of interest" description="Disordered" evidence="1">
    <location>
        <begin position="102"/>
        <end position="134"/>
    </location>
</feature>
<dbReference type="PANTHER" id="PTHR28165:SF1">
    <property type="entry name" value="NON-CLASSICAL EXPORT PROTEIN 2-RELATED"/>
    <property type="match status" value="1"/>
</dbReference>
<dbReference type="AlphaFoldDB" id="A0A2P4Y849"/>
<keyword evidence="4" id="KW-1185">Reference proteome</keyword>
<feature type="compositionally biased region" description="Basic and acidic residues" evidence="1">
    <location>
        <begin position="102"/>
        <end position="111"/>
    </location>
</feature>
<accession>A0A2P4Y849</accession>
<feature type="transmembrane region" description="Helical" evidence="2">
    <location>
        <begin position="6"/>
        <end position="29"/>
    </location>
</feature>
<evidence type="ECO:0000313" key="4">
    <source>
        <dbReference type="Proteomes" id="UP000237271"/>
    </source>
</evidence>
<evidence type="ECO:0008006" key="5">
    <source>
        <dbReference type="Google" id="ProtNLM"/>
    </source>
</evidence>
<feature type="transmembrane region" description="Helical" evidence="2">
    <location>
        <begin position="76"/>
        <end position="96"/>
    </location>
</feature>
<evidence type="ECO:0000313" key="3">
    <source>
        <dbReference type="EMBL" id="POM73978.1"/>
    </source>
</evidence>
<gene>
    <name evidence="3" type="ORF">PHPALM_9123</name>
</gene>
<protein>
    <recommendedName>
        <fullName evidence="5">MARVEL domain-containing protein</fullName>
    </recommendedName>
</protein>
<keyword evidence="2" id="KW-0812">Transmembrane</keyword>
<proteinExistence type="predicted"/>
<keyword evidence="2" id="KW-1133">Transmembrane helix</keyword>
<dbReference type="Proteomes" id="UP000237271">
    <property type="component" value="Unassembled WGS sequence"/>
</dbReference>